<reference evidence="1" key="1">
    <citation type="submission" date="2021-02" db="EMBL/GenBank/DDBJ databases">
        <authorList>
            <person name="Syme A R."/>
            <person name="Syme A R."/>
            <person name="Moolhuijzen P."/>
        </authorList>
    </citation>
    <scope>NUCLEOTIDE SEQUENCE</scope>
    <source>
        <strain evidence="1">W1-1</strain>
    </source>
</reference>
<accession>A0A6S6VH09</accession>
<proteinExistence type="predicted"/>
<name>A0A6S6VH09_9PLEO</name>
<evidence type="ECO:0000313" key="1">
    <source>
        <dbReference type="EMBL" id="CAE7022569.1"/>
    </source>
</evidence>
<dbReference type="Proteomes" id="UP000472372">
    <property type="component" value="Chromosome 3"/>
</dbReference>
<evidence type="ECO:0000313" key="2">
    <source>
        <dbReference type="Proteomes" id="UP000472372"/>
    </source>
</evidence>
<protein>
    <submittedName>
        <fullName evidence="1">Uncharacterized protein</fullName>
    </submittedName>
</protein>
<dbReference type="EMBL" id="HG992979">
    <property type="protein sequence ID" value="CAE7022569.1"/>
    <property type="molecule type" value="Genomic_DNA"/>
</dbReference>
<organism evidence="1 2">
    <name type="scientific">Pyrenophora teres f. teres</name>
    <dbReference type="NCBI Taxonomy" id="97479"/>
    <lineage>
        <taxon>Eukaryota</taxon>
        <taxon>Fungi</taxon>
        <taxon>Dikarya</taxon>
        <taxon>Ascomycota</taxon>
        <taxon>Pezizomycotina</taxon>
        <taxon>Dothideomycetes</taxon>
        <taxon>Pleosporomycetidae</taxon>
        <taxon>Pleosporales</taxon>
        <taxon>Pleosporineae</taxon>
        <taxon>Pleosporaceae</taxon>
        <taxon>Pyrenophora</taxon>
    </lineage>
</organism>
<dbReference type="AlphaFoldDB" id="A0A6S6VH09"/>
<gene>
    <name evidence="1" type="ORF">PTTW11_03450</name>
</gene>
<sequence>MYATTTTNVLTALTTLILLASPPTTARVIPPLPPYIFPRTTPNTPAQSPPLSLNDKCTFTIFHKQLHTPSQTQTNYIQLNTLTDHTNALTIDIAAQRPPAERNSYVKVGQHDVFALRGLFDDASLRIWGKAGSDELKLGSGRWEWSTARAEEDEEGDGIVAWCNAEEWNEGGNGSRERSVECGFPCARIEEDEDKEGREELR</sequence>